<sequence>MMKQISITLFILFVTLSVVFAQSSNAATKEQPTQQQQPTIPTQQQQIKDIIYTVKHLNSETPRCTITFKARLVIGNNENNGLMNSNDKRKVITTTCVPLTPQQKIEYQEQAEVLTTTIQSDLTSKDSKPVLASLPRRILNDSSLQYETVKLHLDATNLNLIGVSHYLTESPVSNTPKESVYVEISVTTMAQKPAIEPPKTEKEAEEQQQSFIGKYWYFIVPLVLISLVNAIMPTAGGEGEGAATGAAVAAKKK</sequence>
<keyword evidence="1" id="KW-1133">Transmembrane helix</keyword>
<gene>
    <name evidence="3" type="ORF">DFA_03984</name>
</gene>
<dbReference type="OrthoDB" id="1894652at2759"/>
<keyword evidence="4" id="KW-1185">Reference proteome</keyword>
<dbReference type="Proteomes" id="UP000007797">
    <property type="component" value="Unassembled WGS sequence"/>
</dbReference>
<dbReference type="KEGG" id="dfa:DFA_03984"/>
<evidence type="ECO:0000256" key="1">
    <source>
        <dbReference type="SAM" id="Phobius"/>
    </source>
</evidence>
<reference evidence="4" key="1">
    <citation type="journal article" date="2011" name="Genome Res.">
        <title>Phylogeny-wide analysis of social amoeba genomes highlights ancient origins for complex intercellular communication.</title>
        <authorList>
            <person name="Heidel A.J."/>
            <person name="Lawal H.M."/>
            <person name="Felder M."/>
            <person name="Schilde C."/>
            <person name="Helps N.R."/>
            <person name="Tunggal B."/>
            <person name="Rivero F."/>
            <person name="John U."/>
            <person name="Schleicher M."/>
            <person name="Eichinger L."/>
            <person name="Platzer M."/>
            <person name="Noegel A.A."/>
            <person name="Schaap P."/>
            <person name="Gloeckner G."/>
        </authorList>
    </citation>
    <scope>NUCLEOTIDE SEQUENCE [LARGE SCALE GENOMIC DNA]</scope>
    <source>
        <strain evidence="4">SH3</strain>
    </source>
</reference>
<name>F4Q0Y9_CACFS</name>
<organism evidence="3 4">
    <name type="scientific">Cavenderia fasciculata</name>
    <name type="common">Slime mold</name>
    <name type="synonym">Dictyostelium fasciculatum</name>
    <dbReference type="NCBI Taxonomy" id="261658"/>
    <lineage>
        <taxon>Eukaryota</taxon>
        <taxon>Amoebozoa</taxon>
        <taxon>Evosea</taxon>
        <taxon>Eumycetozoa</taxon>
        <taxon>Dictyostelia</taxon>
        <taxon>Acytosteliales</taxon>
        <taxon>Cavenderiaceae</taxon>
        <taxon>Cavenderia</taxon>
    </lineage>
</organism>
<dbReference type="PANTHER" id="PTHR39219">
    <property type="entry name" value="ER MEMBRANE PROTEIN COMPLEX SUBUNIT 10"/>
    <property type="match status" value="1"/>
</dbReference>
<dbReference type="Pfam" id="PF21203">
    <property type="entry name" value="ECM10"/>
    <property type="match status" value="1"/>
</dbReference>
<keyword evidence="1" id="KW-0812">Transmembrane</keyword>
<feature type="transmembrane region" description="Helical" evidence="1">
    <location>
        <begin position="215"/>
        <end position="232"/>
    </location>
</feature>
<dbReference type="RefSeq" id="XP_004366394.1">
    <property type="nucleotide sequence ID" value="XM_004366337.1"/>
</dbReference>
<dbReference type="GeneID" id="14870621"/>
<evidence type="ECO:0000256" key="2">
    <source>
        <dbReference type="SAM" id="SignalP"/>
    </source>
</evidence>
<protein>
    <recommendedName>
        <fullName evidence="5">ER membrane protein complex subunit 10</fullName>
    </recommendedName>
</protein>
<evidence type="ECO:0008006" key="5">
    <source>
        <dbReference type="Google" id="ProtNLM"/>
    </source>
</evidence>
<dbReference type="OMA" id="DIEFTMY"/>
<proteinExistence type="predicted"/>
<feature type="chain" id="PRO_5003313600" description="ER membrane protein complex subunit 10" evidence="2">
    <location>
        <begin position="22"/>
        <end position="253"/>
    </location>
</feature>
<evidence type="ECO:0000313" key="3">
    <source>
        <dbReference type="EMBL" id="EGG18490.1"/>
    </source>
</evidence>
<dbReference type="EMBL" id="GL883018">
    <property type="protein sequence ID" value="EGG18490.1"/>
    <property type="molecule type" value="Genomic_DNA"/>
</dbReference>
<evidence type="ECO:0000313" key="4">
    <source>
        <dbReference type="Proteomes" id="UP000007797"/>
    </source>
</evidence>
<dbReference type="AlphaFoldDB" id="F4Q0Y9"/>
<accession>F4Q0Y9</accession>
<feature type="signal peptide" evidence="2">
    <location>
        <begin position="1"/>
        <end position="21"/>
    </location>
</feature>
<dbReference type="STRING" id="1054147.F4Q0Y9"/>
<keyword evidence="2" id="KW-0732">Signal</keyword>
<keyword evidence="1" id="KW-0472">Membrane</keyword>
<dbReference type="PANTHER" id="PTHR39219:SF1">
    <property type="entry name" value="ER MEMBRANE PROTEIN COMPLEX SUBUNIT 10"/>
    <property type="match status" value="1"/>
</dbReference>